<dbReference type="AlphaFoldDB" id="A0A191WIS9"/>
<proteinExistence type="predicted"/>
<dbReference type="EMBL" id="CP013979">
    <property type="protein sequence ID" value="ANJ28079.1"/>
    <property type="molecule type" value="Genomic_DNA"/>
</dbReference>
<protein>
    <submittedName>
        <fullName evidence="2">Uncharacterized protein</fullName>
    </submittedName>
</protein>
<dbReference type="Proteomes" id="UP000078437">
    <property type="component" value="Chromosome"/>
</dbReference>
<feature type="compositionally biased region" description="Basic and acidic residues" evidence="1">
    <location>
        <begin position="52"/>
        <end position="72"/>
    </location>
</feature>
<gene>
    <name evidence="2" type="ORF">ATC03_16545</name>
</gene>
<dbReference type="RefSeq" id="WP_067879502.1">
    <property type="nucleotide sequence ID" value="NZ_CP013979.1"/>
</dbReference>
<dbReference type="STRING" id="453304.ATC03_16545"/>
<organism evidence="2 3">
    <name type="scientific">Agromyces aureus</name>
    <dbReference type="NCBI Taxonomy" id="453304"/>
    <lineage>
        <taxon>Bacteria</taxon>
        <taxon>Bacillati</taxon>
        <taxon>Actinomycetota</taxon>
        <taxon>Actinomycetes</taxon>
        <taxon>Micrococcales</taxon>
        <taxon>Microbacteriaceae</taxon>
        <taxon>Agromyces</taxon>
    </lineage>
</organism>
<feature type="compositionally biased region" description="Acidic residues" evidence="1">
    <location>
        <begin position="15"/>
        <end position="25"/>
    </location>
</feature>
<sequence length="99" mass="10174">MTDPQNTKPFFPDADAPDGDGEYTETDFGGGSRPSTDDVEGEYTESDLGGTGREDAEHAEGTAGGDRRDHDGPGAPGNAEPMSESTEGGLRAGDPGVEE</sequence>
<reference evidence="2 3" key="1">
    <citation type="journal article" date="2016" name="Int. J. Syst. Evol. Microbiol.">
        <title>Agromyces aureus sp. nov., isolated from the rhizosphere of Salix caprea L. grown in a heavy-metal-contaminated soil.</title>
        <authorList>
            <person name="Corretto E."/>
            <person name="Antonielli L."/>
            <person name="Sessitsch A."/>
            <person name="Compant S."/>
            <person name="Gorfer M."/>
            <person name="Kuffner M."/>
            <person name="Brader G."/>
        </authorList>
    </citation>
    <scope>NUCLEOTIDE SEQUENCE [LARGE SCALE GENOMIC DNA]</scope>
    <source>
        <strain evidence="2 3">AR33</strain>
    </source>
</reference>
<dbReference type="OrthoDB" id="5008140at2"/>
<name>A0A191WIS9_9MICO</name>
<accession>A0A191WIS9</accession>
<evidence type="ECO:0000256" key="1">
    <source>
        <dbReference type="SAM" id="MobiDB-lite"/>
    </source>
</evidence>
<feature type="region of interest" description="Disordered" evidence="1">
    <location>
        <begin position="1"/>
        <end position="99"/>
    </location>
</feature>
<evidence type="ECO:0000313" key="2">
    <source>
        <dbReference type="EMBL" id="ANJ28079.1"/>
    </source>
</evidence>
<keyword evidence="3" id="KW-1185">Reference proteome</keyword>
<evidence type="ECO:0000313" key="3">
    <source>
        <dbReference type="Proteomes" id="UP000078437"/>
    </source>
</evidence>
<dbReference type="KEGG" id="agy:ATC03_16545"/>
<reference evidence="3" key="2">
    <citation type="submission" date="2016-01" db="EMBL/GenBank/DDBJ databases">
        <title>Complete genome sequence of Agromyces aureus AR33T and comparison with related organisms.</title>
        <authorList>
            <person name="Corretto E."/>
            <person name="Antonielli L."/>
            <person name="Sessitsch A."/>
            <person name="Brader G."/>
        </authorList>
    </citation>
    <scope>NUCLEOTIDE SEQUENCE [LARGE SCALE GENOMIC DNA]</scope>
    <source>
        <strain evidence="3">AR33</strain>
    </source>
</reference>